<dbReference type="PROSITE" id="PS50865">
    <property type="entry name" value="ZF_MYND_2"/>
    <property type="match status" value="1"/>
</dbReference>
<sequence>MLQDRDVCICLRPGTFRCSKCNLTSYCSQRCQSFHLRAHRNRCRSQDAMRNSNAAALQLVSSEPLIQLVLVATKIPSLARDLPQTGPSVYQQESNHSDCPVKSFWLLQSHDQYNRHALAESMNLKSREFWADVLAPITTNLGWIDVVLDTVFRRRLSTGYNLTVFEESKIYSAILAGVFPHLVHFTPAQNAKLLEIILSPQWSPTGTAPPVWKSGAVEFLLQEGITFLFGHGEPSHNFIKQLVHRCLGPSVRPFSELYTLLHYVAYPIQRNWPTVAGTHILDMLMLVYFTAGGKPVPYDTIFQFATTSPAACKRLMSTVVAICAQHPTLMAAGEFRVLLKTFRATFKRDQCSQLFMFMKAAFPEGSGVDIVQQLAPIMRGDGGPYQIYAADMDKRVIMTIALDAIARLGYPSIPGGGICIETPRSDYRPMLVELAANGVLMANM</sequence>
<keyword evidence="3" id="KW-0862">Zinc</keyword>
<evidence type="ECO:0000256" key="1">
    <source>
        <dbReference type="ARBA" id="ARBA00022723"/>
    </source>
</evidence>
<dbReference type="EMBL" id="JAWWNJ010000016">
    <property type="protein sequence ID" value="KAK7039444.1"/>
    <property type="molecule type" value="Genomic_DNA"/>
</dbReference>
<gene>
    <name evidence="6" type="ORF">R3P38DRAFT_2899533</name>
</gene>
<feature type="domain" description="MYND-type" evidence="5">
    <location>
        <begin position="7"/>
        <end position="43"/>
    </location>
</feature>
<dbReference type="SUPFAM" id="SSF144232">
    <property type="entry name" value="HIT/MYND zinc finger-like"/>
    <property type="match status" value="1"/>
</dbReference>
<evidence type="ECO:0000313" key="7">
    <source>
        <dbReference type="Proteomes" id="UP001362999"/>
    </source>
</evidence>
<keyword evidence="1" id="KW-0479">Metal-binding</keyword>
<dbReference type="GO" id="GO:0008270">
    <property type="term" value="F:zinc ion binding"/>
    <property type="evidence" value="ECO:0007669"/>
    <property type="project" value="UniProtKB-KW"/>
</dbReference>
<protein>
    <recommendedName>
        <fullName evidence="5">MYND-type domain-containing protein</fullName>
    </recommendedName>
</protein>
<dbReference type="InterPro" id="IPR002893">
    <property type="entry name" value="Znf_MYND"/>
</dbReference>
<comment type="caution">
    <text evidence="6">The sequence shown here is derived from an EMBL/GenBank/DDBJ whole genome shotgun (WGS) entry which is preliminary data.</text>
</comment>
<keyword evidence="7" id="KW-1185">Reference proteome</keyword>
<dbReference type="Pfam" id="PF01753">
    <property type="entry name" value="zf-MYND"/>
    <property type="match status" value="1"/>
</dbReference>
<evidence type="ECO:0000256" key="3">
    <source>
        <dbReference type="ARBA" id="ARBA00022833"/>
    </source>
</evidence>
<keyword evidence="2 4" id="KW-0863">Zinc-finger</keyword>
<accession>A0AAW0CN39</accession>
<dbReference type="Proteomes" id="UP001362999">
    <property type="component" value="Unassembled WGS sequence"/>
</dbReference>
<proteinExistence type="predicted"/>
<dbReference type="Gene3D" id="6.10.140.2220">
    <property type="match status" value="1"/>
</dbReference>
<reference evidence="6 7" key="1">
    <citation type="journal article" date="2024" name="J Genomics">
        <title>Draft genome sequencing and assembly of Favolaschia claudopus CIRM-BRFM 2984 isolated from oak limbs.</title>
        <authorList>
            <person name="Navarro D."/>
            <person name="Drula E."/>
            <person name="Chaduli D."/>
            <person name="Cazenave R."/>
            <person name="Ahrendt S."/>
            <person name="Wang J."/>
            <person name="Lipzen A."/>
            <person name="Daum C."/>
            <person name="Barry K."/>
            <person name="Grigoriev I.V."/>
            <person name="Favel A."/>
            <person name="Rosso M.N."/>
            <person name="Martin F."/>
        </authorList>
    </citation>
    <scope>NUCLEOTIDE SEQUENCE [LARGE SCALE GENOMIC DNA]</scope>
    <source>
        <strain evidence="6 7">CIRM-BRFM 2984</strain>
    </source>
</reference>
<evidence type="ECO:0000313" key="6">
    <source>
        <dbReference type="EMBL" id="KAK7039444.1"/>
    </source>
</evidence>
<organism evidence="6 7">
    <name type="scientific">Favolaschia claudopus</name>
    <dbReference type="NCBI Taxonomy" id="2862362"/>
    <lineage>
        <taxon>Eukaryota</taxon>
        <taxon>Fungi</taxon>
        <taxon>Dikarya</taxon>
        <taxon>Basidiomycota</taxon>
        <taxon>Agaricomycotina</taxon>
        <taxon>Agaricomycetes</taxon>
        <taxon>Agaricomycetidae</taxon>
        <taxon>Agaricales</taxon>
        <taxon>Marasmiineae</taxon>
        <taxon>Mycenaceae</taxon>
        <taxon>Favolaschia</taxon>
    </lineage>
</organism>
<evidence type="ECO:0000256" key="2">
    <source>
        <dbReference type="ARBA" id="ARBA00022771"/>
    </source>
</evidence>
<evidence type="ECO:0000259" key="5">
    <source>
        <dbReference type="PROSITE" id="PS50865"/>
    </source>
</evidence>
<dbReference type="AlphaFoldDB" id="A0AAW0CN39"/>
<name>A0AAW0CN39_9AGAR</name>
<evidence type="ECO:0000256" key="4">
    <source>
        <dbReference type="PROSITE-ProRule" id="PRU00134"/>
    </source>
</evidence>